<gene>
    <name evidence="2" type="ORF">M878_46255</name>
</gene>
<dbReference type="AlphaFoldDB" id="V6JFI2"/>
<proteinExistence type="predicted"/>
<dbReference type="EMBL" id="AWQX01000401">
    <property type="protein sequence ID" value="EST17931.1"/>
    <property type="molecule type" value="Genomic_DNA"/>
</dbReference>
<keyword evidence="3" id="KW-1185">Reference proteome</keyword>
<reference evidence="2 3" key="1">
    <citation type="journal article" date="2014" name="Genome Announc.">
        <title>Draft Genome Sequence of Streptomyces roseochromogenes subsp. oscitans DS 12.976, Producer of the Aminocoumarin Antibiotic Clorobiocin.</title>
        <authorList>
            <person name="Ruckert C."/>
            <person name="Kalinowski J."/>
            <person name="Heide L."/>
            <person name="Apel A.K."/>
        </authorList>
    </citation>
    <scope>NUCLEOTIDE SEQUENCE [LARGE SCALE GENOMIC DNA]</scope>
    <source>
        <strain evidence="2 3">DS 12.976</strain>
        <plasmid evidence="2">pSros1</plasmid>
    </source>
</reference>
<evidence type="ECO:0000313" key="2">
    <source>
        <dbReference type="EMBL" id="EST17931.1"/>
    </source>
</evidence>
<name>V6JFI2_STRRC</name>
<feature type="transmembrane region" description="Helical" evidence="1">
    <location>
        <begin position="21"/>
        <end position="40"/>
    </location>
</feature>
<dbReference type="RefSeq" id="WP_023554100.1">
    <property type="nucleotide sequence ID" value="NZ_CM002286.1"/>
</dbReference>
<dbReference type="Proteomes" id="UP000017984">
    <property type="component" value="Plasmid pSros1"/>
</dbReference>
<organism evidence="2 3">
    <name type="scientific">Streptomyces roseochromogenus subsp. oscitans DS 12.976</name>
    <dbReference type="NCBI Taxonomy" id="1352936"/>
    <lineage>
        <taxon>Bacteria</taxon>
        <taxon>Bacillati</taxon>
        <taxon>Actinomycetota</taxon>
        <taxon>Actinomycetes</taxon>
        <taxon>Kitasatosporales</taxon>
        <taxon>Streptomycetaceae</taxon>
        <taxon>Streptomyces</taxon>
    </lineage>
</organism>
<keyword evidence="1" id="KW-1133">Transmembrane helix</keyword>
<dbReference type="HOGENOM" id="CLU_969505_0_0_11"/>
<keyword evidence="2" id="KW-0614">Plasmid</keyword>
<keyword evidence="1" id="KW-0472">Membrane</keyword>
<protein>
    <submittedName>
        <fullName evidence="2">Uncharacterized protein</fullName>
    </submittedName>
</protein>
<evidence type="ECO:0000313" key="3">
    <source>
        <dbReference type="Proteomes" id="UP000017984"/>
    </source>
</evidence>
<keyword evidence="1" id="KW-0812">Transmembrane</keyword>
<accession>V6JFI2</accession>
<geneLocation type="plasmid" evidence="2 3">
    <name>pSros1</name>
</geneLocation>
<dbReference type="OrthoDB" id="4102184at2"/>
<sequence length="303" mass="33448">MAAPRSDSAGRAVDALASPALTNLIGVIGIVTPITAWLTAGGTTKNALLIVETLIVMALVGSHIWLRKRFIQLRRANNLRDMDDAHYYDLVRAKLENELVSDYGSVADGHLQVYATEVPRLSVMLLQTLMESQSQPQRILASDLTTDPDLLTRRREYLAANRQLLQAGGTISRLFIAYERDLTREDYARSLLNLINYHRDLGVTCGLAVRDRLRADQAVDVVIISAAAALVEEEQGDADYTKGRSTVHFKGVDRWIERFESAWGRGNGADSATAALRTYENAARPLLDAAWDEAGIRQTVNSL</sequence>
<evidence type="ECO:0000256" key="1">
    <source>
        <dbReference type="SAM" id="Phobius"/>
    </source>
</evidence>
<dbReference type="PATRIC" id="fig|1352936.5.peg.9618"/>
<comment type="caution">
    <text evidence="2">The sequence shown here is derived from an EMBL/GenBank/DDBJ whole genome shotgun (WGS) entry which is preliminary data.</text>
</comment>
<feature type="transmembrane region" description="Helical" evidence="1">
    <location>
        <begin position="46"/>
        <end position="66"/>
    </location>
</feature>